<dbReference type="InterPro" id="IPR014720">
    <property type="entry name" value="dsRBD_dom"/>
</dbReference>
<keyword evidence="3 9" id="KW-0698">rRNA processing</keyword>
<evidence type="ECO:0000256" key="3">
    <source>
        <dbReference type="ARBA" id="ARBA00022552"/>
    </source>
</evidence>
<keyword evidence="9" id="KW-0963">Cytoplasm</keyword>
<dbReference type="PANTHER" id="PTHR11207:SF0">
    <property type="entry name" value="RIBONUCLEASE 3"/>
    <property type="match status" value="1"/>
</dbReference>
<dbReference type="Gene3D" id="1.10.1520.10">
    <property type="entry name" value="Ribonuclease III domain"/>
    <property type="match status" value="1"/>
</dbReference>
<evidence type="ECO:0000256" key="4">
    <source>
        <dbReference type="ARBA" id="ARBA00022664"/>
    </source>
</evidence>
<keyword evidence="9" id="KW-0479">Metal-binding</keyword>
<keyword evidence="9" id="KW-0819">tRNA processing</keyword>
<comment type="catalytic activity">
    <reaction evidence="1 9">
        <text>Endonucleolytic cleavage to 5'-phosphomonoester.</text>
        <dbReference type="EC" id="3.1.26.3"/>
    </reaction>
</comment>
<feature type="active site" evidence="9">
    <location>
        <position position="50"/>
    </location>
</feature>
<dbReference type="AlphaFoldDB" id="A0A1F8DUN7"/>
<evidence type="ECO:0000256" key="6">
    <source>
        <dbReference type="ARBA" id="ARBA00022759"/>
    </source>
</evidence>
<dbReference type="SUPFAM" id="SSF54768">
    <property type="entry name" value="dsRNA-binding domain-like"/>
    <property type="match status" value="1"/>
</dbReference>
<evidence type="ECO:0000256" key="1">
    <source>
        <dbReference type="ARBA" id="ARBA00000109"/>
    </source>
</evidence>
<dbReference type="GO" id="GO:0004525">
    <property type="term" value="F:ribonuclease III activity"/>
    <property type="evidence" value="ECO:0007669"/>
    <property type="project" value="UniProtKB-UniRule"/>
</dbReference>
<comment type="cofactor">
    <cofactor evidence="9">
        <name>Mg(2+)</name>
        <dbReference type="ChEBI" id="CHEBI:18420"/>
    </cofactor>
</comment>
<dbReference type="InterPro" id="IPR036389">
    <property type="entry name" value="RNase_III_sf"/>
</dbReference>
<keyword evidence="6 9" id="KW-0255">Endonuclease</keyword>
<feature type="domain" description="RNase III" evidence="12">
    <location>
        <begin position="4"/>
        <end position="133"/>
    </location>
</feature>
<dbReference type="CDD" id="cd10845">
    <property type="entry name" value="DSRM_RNAse_III_family"/>
    <property type="match status" value="1"/>
</dbReference>
<name>A0A1F8DUN7_9BACT</name>
<feature type="compositionally biased region" description="Basic and acidic residues" evidence="10">
    <location>
        <begin position="209"/>
        <end position="219"/>
    </location>
</feature>
<dbReference type="PROSITE" id="PS50142">
    <property type="entry name" value="RNASE_3_2"/>
    <property type="match status" value="1"/>
</dbReference>
<keyword evidence="9" id="KW-0699">rRNA-binding</keyword>
<dbReference type="GO" id="GO:0010468">
    <property type="term" value="P:regulation of gene expression"/>
    <property type="evidence" value="ECO:0007669"/>
    <property type="project" value="TreeGrafter"/>
</dbReference>
<dbReference type="GO" id="GO:0003725">
    <property type="term" value="F:double-stranded RNA binding"/>
    <property type="evidence" value="ECO:0007669"/>
    <property type="project" value="TreeGrafter"/>
</dbReference>
<sequence length="229" mass="26342">MTKLNEFEKIIGYQFKNKDILKEALTHRSYLNEKPSWGVPHNERLEFLGDAVLELVISEFLFKKYSNKPEGELTSYRAALVNYQFLSKVAIEINLNEFIFLSRGEAKDTSKAREVILANAMESVIGALYLDGGYEVTSDFARKFISVHIDEIIAKELHRDAKSMLQEIIQEKRRVTPTYRLMEEWGPDHQKRFRMGVYFGEELAAEGEGESKQEAETEAAKNALKNHVS</sequence>
<evidence type="ECO:0000259" key="11">
    <source>
        <dbReference type="PROSITE" id="PS50137"/>
    </source>
</evidence>
<dbReference type="GO" id="GO:0005737">
    <property type="term" value="C:cytoplasm"/>
    <property type="evidence" value="ECO:0007669"/>
    <property type="project" value="UniProtKB-SubCell"/>
</dbReference>
<protein>
    <recommendedName>
        <fullName evidence="9">Ribonuclease 3</fullName>
        <ecNumber evidence="9">3.1.26.3</ecNumber>
    </recommendedName>
    <alternativeName>
        <fullName evidence="9">Ribonuclease III</fullName>
        <shortName evidence="9">RNase III</shortName>
    </alternativeName>
</protein>
<dbReference type="HAMAP" id="MF_00104">
    <property type="entry name" value="RNase_III"/>
    <property type="match status" value="1"/>
</dbReference>
<keyword evidence="4 9" id="KW-0507">mRNA processing</keyword>
<evidence type="ECO:0000259" key="12">
    <source>
        <dbReference type="PROSITE" id="PS50142"/>
    </source>
</evidence>
<dbReference type="GO" id="GO:0046872">
    <property type="term" value="F:metal ion binding"/>
    <property type="evidence" value="ECO:0007669"/>
    <property type="project" value="UniProtKB-KW"/>
</dbReference>
<dbReference type="GO" id="GO:0006397">
    <property type="term" value="P:mRNA processing"/>
    <property type="evidence" value="ECO:0007669"/>
    <property type="project" value="UniProtKB-UniRule"/>
</dbReference>
<accession>A0A1F8DUN7</accession>
<dbReference type="GO" id="GO:0019843">
    <property type="term" value="F:rRNA binding"/>
    <property type="evidence" value="ECO:0007669"/>
    <property type="project" value="UniProtKB-KW"/>
</dbReference>
<proteinExistence type="inferred from homology"/>
<dbReference type="Proteomes" id="UP000178946">
    <property type="component" value="Unassembled WGS sequence"/>
</dbReference>
<evidence type="ECO:0000256" key="7">
    <source>
        <dbReference type="ARBA" id="ARBA00022801"/>
    </source>
</evidence>
<comment type="caution">
    <text evidence="13">The sequence shown here is derived from an EMBL/GenBank/DDBJ whole genome shotgun (WGS) entry which is preliminary data.</text>
</comment>
<dbReference type="InterPro" id="IPR000999">
    <property type="entry name" value="RNase_III_dom"/>
</dbReference>
<dbReference type="SMART" id="SM00358">
    <property type="entry name" value="DSRM"/>
    <property type="match status" value="1"/>
</dbReference>
<feature type="binding site" evidence="9">
    <location>
        <position position="46"/>
    </location>
    <ligand>
        <name>Mg(2+)</name>
        <dbReference type="ChEBI" id="CHEBI:18420"/>
    </ligand>
</feature>
<evidence type="ECO:0000313" key="14">
    <source>
        <dbReference type="Proteomes" id="UP000178946"/>
    </source>
</evidence>
<dbReference type="FunFam" id="1.10.1520.10:FF:000001">
    <property type="entry name" value="Ribonuclease 3"/>
    <property type="match status" value="1"/>
</dbReference>
<dbReference type="InterPro" id="IPR011907">
    <property type="entry name" value="RNase_III"/>
</dbReference>
<comment type="function">
    <text evidence="9">Digests double-stranded RNA. Involved in the processing of primary rRNA transcript to yield the immediate precursors to the large and small rRNAs (23S and 16S). Processes some mRNAs, and tRNAs when they are encoded in the rRNA operon. Processes pre-crRNA and tracrRNA of type II CRISPR loci if present in the organism.</text>
</comment>
<evidence type="ECO:0000256" key="2">
    <source>
        <dbReference type="ARBA" id="ARBA00010183"/>
    </source>
</evidence>
<dbReference type="GO" id="GO:0008033">
    <property type="term" value="P:tRNA processing"/>
    <property type="evidence" value="ECO:0007669"/>
    <property type="project" value="UniProtKB-KW"/>
</dbReference>
<dbReference type="PANTHER" id="PTHR11207">
    <property type="entry name" value="RIBONUCLEASE III"/>
    <property type="match status" value="1"/>
</dbReference>
<dbReference type="SUPFAM" id="SSF69065">
    <property type="entry name" value="RNase III domain-like"/>
    <property type="match status" value="1"/>
</dbReference>
<comment type="subunit">
    <text evidence="9">Homodimer.</text>
</comment>
<gene>
    <name evidence="9" type="primary">rnc</name>
    <name evidence="13" type="ORF">A3A20_02065</name>
</gene>
<feature type="region of interest" description="Disordered" evidence="10">
    <location>
        <begin position="205"/>
        <end position="229"/>
    </location>
</feature>
<dbReference type="PROSITE" id="PS00517">
    <property type="entry name" value="RNASE_3_1"/>
    <property type="match status" value="1"/>
</dbReference>
<evidence type="ECO:0000256" key="5">
    <source>
        <dbReference type="ARBA" id="ARBA00022722"/>
    </source>
</evidence>
<keyword evidence="9" id="KW-0460">Magnesium</keyword>
<dbReference type="STRING" id="1802557.A3A20_02065"/>
<evidence type="ECO:0000256" key="9">
    <source>
        <dbReference type="HAMAP-Rule" id="MF_00104"/>
    </source>
</evidence>
<dbReference type="Pfam" id="PF14622">
    <property type="entry name" value="Ribonucleas_3_3"/>
    <property type="match status" value="1"/>
</dbReference>
<organism evidence="13 14">
    <name type="scientific">Candidatus Wolfebacteria bacterium RIFCSPLOWO2_01_FULL_45_19</name>
    <dbReference type="NCBI Taxonomy" id="1802557"/>
    <lineage>
        <taxon>Bacteria</taxon>
        <taxon>Candidatus Wolfeibacteriota</taxon>
    </lineage>
</organism>
<dbReference type="EC" id="3.1.26.3" evidence="9"/>
<dbReference type="Gene3D" id="3.30.160.20">
    <property type="match status" value="1"/>
</dbReference>
<dbReference type="CDD" id="cd00593">
    <property type="entry name" value="RIBOc"/>
    <property type="match status" value="1"/>
</dbReference>
<comment type="similarity">
    <text evidence="2">Belongs to the ribonuclease III family.</text>
</comment>
<dbReference type="Pfam" id="PF00035">
    <property type="entry name" value="dsrm"/>
    <property type="match status" value="1"/>
</dbReference>
<dbReference type="EMBL" id="MGIR01000001">
    <property type="protein sequence ID" value="OGM91699.1"/>
    <property type="molecule type" value="Genomic_DNA"/>
</dbReference>
<evidence type="ECO:0000313" key="13">
    <source>
        <dbReference type="EMBL" id="OGM91699.1"/>
    </source>
</evidence>
<reference evidence="13 14" key="1">
    <citation type="journal article" date="2016" name="Nat. Commun.">
        <title>Thousands of microbial genomes shed light on interconnected biogeochemical processes in an aquifer system.</title>
        <authorList>
            <person name="Anantharaman K."/>
            <person name="Brown C.T."/>
            <person name="Hug L.A."/>
            <person name="Sharon I."/>
            <person name="Castelle C.J."/>
            <person name="Probst A.J."/>
            <person name="Thomas B.C."/>
            <person name="Singh A."/>
            <person name="Wilkins M.J."/>
            <person name="Karaoz U."/>
            <person name="Brodie E.L."/>
            <person name="Williams K.H."/>
            <person name="Hubbard S.S."/>
            <person name="Banfield J.F."/>
        </authorList>
    </citation>
    <scope>NUCLEOTIDE SEQUENCE [LARGE SCALE GENOMIC DNA]</scope>
</reference>
<keyword evidence="7 9" id="KW-0378">Hydrolase</keyword>
<dbReference type="SMART" id="SM00535">
    <property type="entry name" value="RIBOc"/>
    <property type="match status" value="1"/>
</dbReference>
<feature type="binding site" evidence="9">
    <location>
        <position position="119"/>
    </location>
    <ligand>
        <name>Mg(2+)</name>
        <dbReference type="ChEBI" id="CHEBI:18420"/>
    </ligand>
</feature>
<evidence type="ECO:0000256" key="10">
    <source>
        <dbReference type="SAM" id="MobiDB-lite"/>
    </source>
</evidence>
<feature type="active site" evidence="9">
    <location>
        <position position="122"/>
    </location>
</feature>
<keyword evidence="8 9" id="KW-0694">RNA-binding</keyword>
<dbReference type="PROSITE" id="PS50137">
    <property type="entry name" value="DS_RBD"/>
    <property type="match status" value="1"/>
</dbReference>
<comment type="subcellular location">
    <subcellularLocation>
        <location evidence="9">Cytoplasm</location>
    </subcellularLocation>
</comment>
<dbReference type="GO" id="GO:0006364">
    <property type="term" value="P:rRNA processing"/>
    <property type="evidence" value="ECO:0007669"/>
    <property type="project" value="UniProtKB-UniRule"/>
</dbReference>
<feature type="domain" description="DRBM" evidence="11">
    <location>
        <begin position="160"/>
        <end position="229"/>
    </location>
</feature>
<feature type="binding site" evidence="9">
    <location>
        <position position="122"/>
    </location>
    <ligand>
        <name>Mg(2+)</name>
        <dbReference type="ChEBI" id="CHEBI:18420"/>
    </ligand>
</feature>
<keyword evidence="5 9" id="KW-0540">Nuclease</keyword>
<evidence type="ECO:0000256" key="8">
    <source>
        <dbReference type="ARBA" id="ARBA00022884"/>
    </source>
</evidence>
<dbReference type="NCBIfam" id="TIGR02191">
    <property type="entry name" value="RNaseIII"/>
    <property type="match status" value="1"/>
</dbReference>